<dbReference type="AlphaFoldDB" id="A0A553UNM0"/>
<reference evidence="2 3" key="1">
    <citation type="submission" date="2019-07" db="EMBL/GenBank/DDBJ databases">
        <title>Deinococcus detaillus sp. nov., isolated from humus soil in Antarctica.</title>
        <authorList>
            <person name="Zhang K."/>
        </authorList>
    </citation>
    <scope>NUCLEOTIDE SEQUENCE [LARGE SCALE GENOMIC DNA]</scope>
    <source>
        <strain evidence="2 3">H1</strain>
    </source>
</reference>
<dbReference type="PANTHER" id="PTHR12110">
    <property type="entry name" value="HYDROXYPYRUVATE ISOMERASE"/>
    <property type="match status" value="1"/>
</dbReference>
<sequence>MTEQKIHFGNAPCSWGTIEGFGAGVPAVQMLDELVQAGYSGTELGDYGYLPTDLADLRAALTSRHLTMLGAYEGVYLRDPAAHAEGEARVLRVARQLAAVADLGDPNWQPLVVLADEHSRDVARSGNAGRITADLSLDEEGWTHFAQGAERISRAVREQTGLRTVFHHHCGGYVETPAEIAEFLARTDPDLIGLVYDTGHALYGSGGSDPATVLDLLNTHRKRIWYVHFKDMSAEVAAKARQIGMAYKDAVGAGVFCELGQGVVPFGAVLNALHASSYRGWVTVEQDVLPGMGEPLVSATANREYLRSLEAPSVSE</sequence>
<name>A0A553UNM0_9DEIO</name>
<dbReference type="Proteomes" id="UP000316092">
    <property type="component" value="Unassembled WGS sequence"/>
</dbReference>
<organism evidence="2 3">
    <name type="scientific">Deinococcus detaillensis</name>
    <dbReference type="NCBI Taxonomy" id="2592048"/>
    <lineage>
        <taxon>Bacteria</taxon>
        <taxon>Thermotogati</taxon>
        <taxon>Deinococcota</taxon>
        <taxon>Deinococci</taxon>
        <taxon>Deinococcales</taxon>
        <taxon>Deinococcaceae</taxon>
        <taxon>Deinococcus</taxon>
    </lineage>
</organism>
<dbReference type="OrthoDB" id="9779184at2"/>
<feature type="domain" description="Xylose isomerase-like TIM barrel" evidence="1">
    <location>
        <begin position="32"/>
        <end position="287"/>
    </location>
</feature>
<dbReference type="Gene3D" id="3.20.20.150">
    <property type="entry name" value="Divalent-metal-dependent TIM barrel enzymes"/>
    <property type="match status" value="1"/>
</dbReference>
<dbReference type="EMBL" id="VKDB01000020">
    <property type="protein sequence ID" value="TSA81806.1"/>
    <property type="molecule type" value="Genomic_DNA"/>
</dbReference>
<comment type="caution">
    <text evidence="2">The sequence shown here is derived from an EMBL/GenBank/DDBJ whole genome shotgun (WGS) entry which is preliminary data.</text>
</comment>
<gene>
    <name evidence="2" type="ORF">FNU79_14660</name>
</gene>
<dbReference type="Pfam" id="PF01261">
    <property type="entry name" value="AP_endonuc_2"/>
    <property type="match status" value="1"/>
</dbReference>
<evidence type="ECO:0000259" key="1">
    <source>
        <dbReference type="Pfam" id="PF01261"/>
    </source>
</evidence>
<dbReference type="RefSeq" id="WP_143721552.1">
    <property type="nucleotide sequence ID" value="NZ_VKDB01000020.1"/>
</dbReference>
<accession>A0A553UNM0</accession>
<protein>
    <submittedName>
        <fullName evidence="2">TIM barrel protein</fullName>
    </submittedName>
</protein>
<proteinExistence type="predicted"/>
<keyword evidence="3" id="KW-1185">Reference proteome</keyword>
<dbReference type="SUPFAM" id="SSF51658">
    <property type="entry name" value="Xylose isomerase-like"/>
    <property type="match status" value="1"/>
</dbReference>
<evidence type="ECO:0000313" key="2">
    <source>
        <dbReference type="EMBL" id="TSA81806.1"/>
    </source>
</evidence>
<dbReference type="PANTHER" id="PTHR12110:SF41">
    <property type="entry name" value="INOSOSE DEHYDRATASE"/>
    <property type="match status" value="1"/>
</dbReference>
<evidence type="ECO:0000313" key="3">
    <source>
        <dbReference type="Proteomes" id="UP000316092"/>
    </source>
</evidence>
<dbReference type="InterPro" id="IPR050312">
    <property type="entry name" value="IolE/XylAMocC-like"/>
</dbReference>
<dbReference type="InterPro" id="IPR036237">
    <property type="entry name" value="Xyl_isomerase-like_sf"/>
</dbReference>
<dbReference type="InterPro" id="IPR013022">
    <property type="entry name" value="Xyl_isomerase-like_TIM-brl"/>
</dbReference>